<keyword evidence="4" id="KW-1185">Reference proteome</keyword>
<dbReference type="InterPro" id="IPR047767">
    <property type="entry name" value="PSP1-like"/>
</dbReference>
<sequence length="650" mass="69595">MQQPRSPPKAEANVSRSRSQSLAGPRPGERPWPMSSLDAGSIPRTFDKGWDISPEGGNVSPFARHVPTFNPASQPLNRFRPPEYLRTTWGSSAPEAALNSSFALGGGVQPYNTIVGGFDSNGGKSGTSSRRHSVSVVAGGRRDFTFGDGAGITSPGRGIGPLGFSDEELLPERLGNALSLEIDQSRRRGIDIEIKSPPSRDVHASSLPKFAPAGDRGSAFSRKDPFAPEGPFGFGTPPRGRLETLQPTAERAHSGESKDSQRSRFSFDNSALAGSPARNQNGGIHDAPQDRRATAPAPAPIGAVGTMPRGPGAIGGPAQLDPRFMPFYPSRPPYAGPPSPVSAGFPGAYARPPPGPFYQTRPPPTVSPFSPGYAPQPPFSPQGAAMPSYFPPPGSPHAPTSPSFSSLSLADLGKGVPLATIPPTTPLYIVTFKAGRRDVYYCPDPTLLISNGDRVIVEADRGSDLGTVVYDQLTPIDVRDWQEKQATAALLSGASQHQPPGMAVSGQPASKSQPRVTAGELAGADLSTLLAGVGPGGSQLEGTTVRGPLAKEIMPKRIFAKSAQGPEEQARMIEKQRDEYEAMMICREKVAQRGLPMQIVDAEYQWDRRKLTFYFKAEKRVDFRDLTKENFRIFKSRIWMSMVPKDDPRG</sequence>
<dbReference type="PROSITE" id="PS51411">
    <property type="entry name" value="PSP1_C"/>
    <property type="match status" value="1"/>
</dbReference>
<dbReference type="AlphaFoldDB" id="A0A427YC22"/>
<dbReference type="PANTHER" id="PTHR43830:SF3">
    <property type="entry name" value="PROTEIN PSP1"/>
    <property type="match status" value="1"/>
</dbReference>
<evidence type="ECO:0000313" key="4">
    <source>
        <dbReference type="Proteomes" id="UP000279259"/>
    </source>
</evidence>
<comment type="caution">
    <text evidence="3">The sequence shown here is derived from an EMBL/GenBank/DDBJ whole genome shotgun (WGS) entry which is preliminary data.</text>
</comment>
<proteinExistence type="predicted"/>
<feature type="region of interest" description="Disordered" evidence="1">
    <location>
        <begin position="1"/>
        <end position="66"/>
    </location>
</feature>
<protein>
    <recommendedName>
        <fullName evidence="2">PSP1 C-terminal domain-containing protein</fullName>
    </recommendedName>
</protein>
<feature type="compositionally biased region" description="Low complexity" evidence="1">
    <location>
        <begin position="227"/>
        <end position="238"/>
    </location>
</feature>
<dbReference type="PANTHER" id="PTHR43830">
    <property type="entry name" value="PROTEIN PSP1"/>
    <property type="match status" value="1"/>
</dbReference>
<feature type="compositionally biased region" description="Basic and acidic residues" evidence="1">
    <location>
        <begin position="193"/>
        <end position="203"/>
    </location>
</feature>
<dbReference type="Pfam" id="PF04468">
    <property type="entry name" value="PSP1"/>
    <property type="match status" value="1"/>
</dbReference>
<dbReference type="EMBL" id="RSCD01000016">
    <property type="protein sequence ID" value="RSH88711.1"/>
    <property type="molecule type" value="Genomic_DNA"/>
</dbReference>
<evidence type="ECO:0000256" key="1">
    <source>
        <dbReference type="SAM" id="MobiDB-lite"/>
    </source>
</evidence>
<feature type="region of interest" description="Disordered" evidence="1">
    <location>
        <begin position="345"/>
        <end position="405"/>
    </location>
</feature>
<dbReference type="OrthoDB" id="243127at2759"/>
<name>A0A427YC22_9TREE</name>
<accession>A0A427YC22</accession>
<reference evidence="3 4" key="1">
    <citation type="submission" date="2018-11" db="EMBL/GenBank/DDBJ databases">
        <title>Genome sequence of Saitozyma podzolica DSM 27192.</title>
        <authorList>
            <person name="Aliyu H."/>
            <person name="Gorte O."/>
            <person name="Ochsenreither K."/>
        </authorList>
    </citation>
    <scope>NUCLEOTIDE SEQUENCE [LARGE SCALE GENOMIC DNA]</scope>
    <source>
        <strain evidence="3 4">DSM 27192</strain>
    </source>
</reference>
<feature type="compositionally biased region" description="Basic and acidic residues" evidence="1">
    <location>
        <begin position="250"/>
        <end position="262"/>
    </location>
</feature>
<organism evidence="3 4">
    <name type="scientific">Saitozyma podzolica</name>
    <dbReference type="NCBI Taxonomy" id="1890683"/>
    <lineage>
        <taxon>Eukaryota</taxon>
        <taxon>Fungi</taxon>
        <taxon>Dikarya</taxon>
        <taxon>Basidiomycota</taxon>
        <taxon>Agaricomycotina</taxon>
        <taxon>Tremellomycetes</taxon>
        <taxon>Tremellales</taxon>
        <taxon>Trimorphomycetaceae</taxon>
        <taxon>Saitozyma</taxon>
    </lineage>
</organism>
<feature type="region of interest" description="Disordered" evidence="1">
    <location>
        <begin position="493"/>
        <end position="513"/>
    </location>
</feature>
<feature type="compositionally biased region" description="Pro residues" evidence="1">
    <location>
        <begin position="351"/>
        <end position="366"/>
    </location>
</feature>
<gene>
    <name evidence="3" type="ORF">EHS25_002938</name>
</gene>
<feature type="region of interest" description="Disordered" evidence="1">
    <location>
        <begin position="193"/>
        <end position="317"/>
    </location>
</feature>
<evidence type="ECO:0000259" key="2">
    <source>
        <dbReference type="PROSITE" id="PS51411"/>
    </source>
</evidence>
<dbReference type="GO" id="GO:0005737">
    <property type="term" value="C:cytoplasm"/>
    <property type="evidence" value="ECO:0007669"/>
    <property type="project" value="TreeGrafter"/>
</dbReference>
<dbReference type="InterPro" id="IPR007557">
    <property type="entry name" value="PSP1_C"/>
</dbReference>
<dbReference type="Proteomes" id="UP000279259">
    <property type="component" value="Unassembled WGS sequence"/>
</dbReference>
<evidence type="ECO:0000313" key="3">
    <source>
        <dbReference type="EMBL" id="RSH88711.1"/>
    </source>
</evidence>
<feature type="domain" description="PSP1 C-terminal" evidence="2">
    <location>
        <begin position="556"/>
        <end position="643"/>
    </location>
</feature>